<dbReference type="AlphaFoldDB" id="A0A5C5C7A8"/>
<evidence type="ECO:0000313" key="1">
    <source>
        <dbReference type="EMBL" id="TNU94055.1"/>
    </source>
</evidence>
<proteinExistence type="predicted"/>
<protein>
    <submittedName>
        <fullName evidence="1">Uncharacterized protein</fullName>
    </submittedName>
</protein>
<organism evidence="1 2">
    <name type="scientific">Eggerthella lenta</name>
    <name type="common">Eubacterium lentum</name>
    <dbReference type="NCBI Taxonomy" id="84112"/>
    <lineage>
        <taxon>Bacteria</taxon>
        <taxon>Bacillati</taxon>
        <taxon>Actinomycetota</taxon>
        <taxon>Coriobacteriia</taxon>
        <taxon>Eggerthellales</taxon>
        <taxon>Eggerthellaceae</taxon>
        <taxon>Eggerthella</taxon>
    </lineage>
</organism>
<evidence type="ECO:0000313" key="2">
    <source>
        <dbReference type="Proteomes" id="UP000312594"/>
    </source>
</evidence>
<dbReference type="EMBL" id="VEVP01000005">
    <property type="protein sequence ID" value="TNU94055.1"/>
    <property type="molecule type" value="Genomic_DNA"/>
</dbReference>
<sequence>MELNISAESRFLDWDYDYGYMWQDEFFWGGQFFPSYSDAQLRAMFAKAGKDMDIYVDAISKLLVNESLWDDGSEESSSRIEHALCSPVYDILALGAAYSSGWPVDYRDGLLEFCGESAYAENITLNSFPEIFACAARLLFPSLSCAEGESCSQRALELFETEGRWPAFEGREAEAWEELERFAALAYTVGNFSCWPLLRCDRRDEAPCPDAQRPGECWRACRGDWRGGWRAYGDLALAWLERSRDFCLWASKEDDPGGMLEFPHYVMLAKLGVYCMDDELVERCLEGMRMDGANPAHVVQVYPHFEDACEPPARKLGVVPFWEGRKLEDPDSCEPQDIDQLISLLKAVNMRIEVRGRLLTAYYKVEQAGRAAREERERAESQGRKV</sequence>
<dbReference type="Proteomes" id="UP000312594">
    <property type="component" value="Unassembled WGS sequence"/>
</dbReference>
<dbReference type="RefSeq" id="WP_139912177.1">
    <property type="nucleotide sequence ID" value="NZ_VEVP01000005.1"/>
</dbReference>
<name>A0A5C5C7A8_EGGLN</name>
<accession>A0A5C5C7A8</accession>
<comment type="caution">
    <text evidence="1">The sequence shown here is derived from an EMBL/GenBank/DDBJ whole genome shotgun (WGS) entry which is preliminary data.</text>
</comment>
<reference evidence="1 2" key="1">
    <citation type="journal article" date="2005" name="Appl. Environ. Microbiol.">
        <title>Intestinal bacterial communities that produce active estrogen-like compounds enterodiol and enterolactone in humans.</title>
        <authorList>
            <person name="Clavel T."/>
            <person name="Henderson G."/>
            <person name="Alpert C.A."/>
            <person name="Philippe C."/>
            <person name="Rigottier-Gois L."/>
            <person name="Dore J."/>
            <person name="Blaut M."/>
        </authorList>
    </citation>
    <scope>NUCLEOTIDE SEQUENCE [LARGE SCALE GENOMIC DNA]</scope>
    <source>
        <strain evidence="1 2">SECO-MT75m2</strain>
    </source>
</reference>
<gene>
    <name evidence="1" type="ORF">FIC87_03315</name>
</gene>